<dbReference type="Proteomes" id="UP001501207">
    <property type="component" value="Unassembled WGS sequence"/>
</dbReference>
<dbReference type="PANTHER" id="PTHR33164">
    <property type="entry name" value="TRANSCRIPTIONAL REGULATOR, MARR FAMILY"/>
    <property type="match status" value="1"/>
</dbReference>
<dbReference type="PROSITE" id="PS50995">
    <property type="entry name" value="HTH_MARR_2"/>
    <property type="match status" value="1"/>
</dbReference>
<name>A0ABP8G5X7_9BACT</name>
<dbReference type="SMART" id="SM00347">
    <property type="entry name" value="HTH_MARR"/>
    <property type="match status" value="1"/>
</dbReference>
<evidence type="ECO:0000259" key="1">
    <source>
        <dbReference type="PROSITE" id="PS50995"/>
    </source>
</evidence>
<protein>
    <recommendedName>
        <fullName evidence="1">HTH marR-type domain-containing protein</fullName>
    </recommendedName>
</protein>
<comment type="caution">
    <text evidence="2">The sequence shown here is derived from an EMBL/GenBank/DDBJ whole genome shotgun (WGS) entry which is preliminary data.</text>
</comment>
<dbReference type="InterPro" id="IPR036388">
    <property type="entry name" value="WH-like_DNA-bd_sf"/>
</dbReference>
<evidence type="ECO:0000313" key="3">
    <source>
        <dbReference type="Proteomes" id="UP001501207"/>
    </source>
</evidence>
<dbReference type="SUPFAM" id="SSF46785">
    <property type="entry name" value="Winged helix' DNA-binding domain"/>
    <property type="match status" value="1"/>
</dbReference>
<dbReference type="RefSeq" id="WP_344980902.1">
    <property type="nucleotide sequence ID" value="NZ_BAABFN010000021.1"/>
</dbReference>
<dbReference type="InterPro" id="IPR000835">
    <property type="entry name" value="HTH_MarR-typ"/>
</dbReference>
<evidence type="ECO:0000313" key="2">
    <source>
        <dbReference type="EMBL" id="GAA4318017.1"/>
    </source>
</evidence>
<dbReference type="InterPro" id="IPR036390">
    <property type="entry name" value="WH_DNA-bd_sf"/>
</dbReference>
<dbReference type="PRINTS" id="PR00598">
    <property type="entry name" value="HTHMARR"/>
</dbReference>
<dbReference type="PANTHER" id="PTHR33164:SF101">
    <property type="entry name" value="TRANSCRIPTIONAL REPRESSOR MPRA"/>
    <property type="match status" value="1"/>
</dbReference>
<dbReference type="EMBL" id="BAABFN010000021">
    <property type="protein sequence ID" value="GAA4318017.1"/>
    <property type="molecule type" value="Genomic_DNA"/>
</dbReference>
<gene>
    <name evidence="2" type="ORF">GCM10023143_30420</name>
</gene>
<dbReference type="Gene3D" id="1.10.10.10">
    <property type="entry name" value="Winged helix-like DNA-binding domain superfamily/Winged helix DNA-binding domain"/>
    <property type="match status" value="1"/>
</dbReference>
<feature type="domain" description="HTH marR-type" evidence="1">
    <location>
        <begin position="1"/>
        <end position="150"/>
    </location>
</feature>
<organism evidence="2 3">
    <name type="scientific">Compostibacter hankyongensis</name>
    <dbReference type="NCBI Taxonomy" id="1007089"/>
    <lineage>
        <taxon>Bacteria</taxon>
        <taxon>Pseudomonadati</taxon>
        <taxon>Bacteroidota</taxon>
        <taxon>Chitinophagia</taxon>
        <taxon>Chitinophagales</taxon>
        <taxon>Chitinophagaceae</taxon>
        <taxon>Compostibacter</taxon>
    </lineage>
</organism>
<dbReference type="InterPro" id="IPR039422">
    <property type="entry name" value="MarR/SlyA-like"/>
</dbReference>
<proteinExistence type="predicted"/>
<keyword evidence="3" id="KW-1185">Reference proteome</keyword>
<accession>A0ABP8G5X7</accession>
<reference evidence="3" key="1">
    <citation type="journal article" date="2019" name="Int. J. Syst. Evol. Microbiol.">
        <title>The Global Catalogue of Microorganisms (GCM) 10K type strain sequencing project: providing services to taxonomists for standard genome sequencing and annotation.</title>
        <authorList>
            <consortium name="The Broad Institute Genomics Platform"/>
            <consortium name="The Broad Institute Genome Sequencing Center for Infectious Disease"/>
            <person name="Wu L."/>
            <person name="Ma J."/>
        </authorList>
    </citation>
    <scope>NUCLEOTIDE SEQUENCE [LARGE SCALE GENOMIC DNA]</scope>
    <source>
        <strain evidence="3">JCM 17664</strain>
    </source>
</reference>
<sequence>MKIEAAIRQTRFTDNYQKMVVNFVYTGNWLRDEQVKIFKAYGILPQHYNALRILKGRYPDPVSPGEIKAVMLDKANDLTRLLDKLVQKEMVQRRLCETNRRKMDVTITPKGLKLIEELEKPLGAFTQTLKKRLTDKEAAQLSRLLDKMRD</sequence>